<dbReference type="SUPFAM" id="SSF53756">
    <property type="entry name" value="UDP-Glycosyltransferase/glycogen phosphorylase"/>
    <property type="match status" value="1"/>
</dbReference>
<accession>A0ABU3FUE4</accession>
<dbReference type="Pfam" id="PF00534">
    <property type="entry name" value="Glycos_transf_1"/>
    <property type="match status" value="1"/>
</dbReference>
<feature type="domain" description="Glycosyl transferase family 1" evidence="2">
    <location>
        <begin position="171"/>
        <end position="309"/>
    </location>
</feature>
<feature type="transmembrane region" description="Helical" evidence="1">
    <location>
        <begin position="78"/>
        <end position="97"/>
    </location>
</feature>
<keyword evidence="3" id="KW-0328">Glycosyltransferase</keyword>
<keyword evidence="4" id="KW-1185">Reference proteome</keyword>
<evidence type="ECO:0000256" key="1">
    <source>
        <dbReference type="SAM" id="Phobius"/>
    </source>
</evidence>
<dbReference type="Gene3D" id="3.40.50.2000">
    <property type="entry name" value="Glycogen Phosphorylase B"/>
    <property type="match status" value="2"/>
</dbReference>
<dbReference type="PANTHER" id="PTHR12526">
    <property type="entry name" value="GLYCOSYLTRANSFERASE"/>
    <property type="match status" value="1"/>
</dbReference>
<dbReference type="GO" id="GO:0016757">
    <property type="term" value="F:glycosyltransferase activity"/>
    <property type="evidence" value="ECO:0007669"/>
    <property type="project" value="UniProtKB-KW"/>
</dbReference>
<name>A0ABU3FUE4_9GAMM</name>
<dbReference type="Proteomes" id="UP001249505">
    <property type="component" value="Unassembled WGS sequence"/>
</dbReference>
<comment type="caution">
    <text evidence="3">The sequence shown here is derived from an EMBL/GenBank/DDBJ whole genome shotgun (WGS) entry which is preliminary data.</text>
</comment>
<dbReference type="EMBL" id="JAUOES010000002">
    <property type="protein sequence ID" value="MDT3278992.1"/>
    <property type="molecule type" value="Genomic_DNA"/>
</dbReference>
<dbReference type="PANTHER" id="PTHR12526:SF630">
    <property type="entry name" value="GLYCOSYLTRANSFERASE"/>
    <property type="match status" value="1"/>
</dbReference>
<proteinExistence type="predicted"/>
<keyword evidence="1" id="KW-0472">Membrane</keyword>
<reference evidence="3 4" key="1">
    <citation type="submission" date="2023-07" db="EMBL/GenBank/DDBJ databases">
        <title>Novel Shewanella species isolated from Baltic Sea sediments.</title>
        <authorList>
            <person name="Martin-Rodriguez A.J."/>
        </authorList>
    </citation>
    <scope>NUCLEOTIDE SEQUENCE [LARGE SCALE GENOMIC DNA]</scope>
    <source>
        <strain evidence="3 4">SP2S1-2</strain>
    </source>
</reference>
<keyword evidence="3" id="KW-0808">Transferase</keyword>
<dbReference type="InterPro" id="IPR001296">
    <property type="entry name" value="Glyco_trans_1"/>
</dbReference>
<dbReference type="RefSeq" id="WP_311898040.1">
    <property type="nucleotide sequence ID" value="NZ_JAUOES010000002.1"/>
</dbReference>
<keyword evidence="1" id="KW-1133">Transmembrane helix</keyword>
<dbReference type="EC" id="2.4.-.-" evidence="3"/>
<evidence type="ECO:0000313" key="3">
    <source>
        <dbReference type="EMBL" id="MDT3278992.1"/>
    </source>
</evidence>
<keyword evidence="1" id="KW-0812">Transmembrane</keyword>
<sequence length="356" mass="41225">MSHNSYVILIPSLSRGGAESMAFQYGKYLSLKGHSVKFLLMEDRVDPKYQNVDYMVLGCSSLFKTIKLFGKLKFHKDVIFISLIPLYTFSFLIGNYIRLRFYFKVIYTVHNNIEMDFSGGFLLALVNKFYIWKLKSSSNVYSVSEGLNRQLNNLNINSRTLINKVSHSFSPVLRHPTKKLNFLMVGRLTEQKDYSESFNFFHMLKNNNIDFSVDIFGEGPLKESLVDEVNTLSLSHAIKFREYRADIESVFIDDKYNVFLLTSNYEGFGLVILEAISKNLFPIARDCEFGPKEIISKGVGYLLPLEFSENDVLNAISAYKLWEVKLPTEQFELTRSVFSYFSNKSEDEWSQIELYL</sequence>
<gene>
    <name evidence="3" type="ORF">Q4Q50_01565</name>
</gene>
<evidence type="ECO:0000259" key="2">
    <source>
        <dbReference type="Pfam" id="PF00534"/>
    </source>
</evidence>
<protein>
    <submittedName>
        <fullName evidence="3">Glycosyltransferase</fullName>
        <ecNumber evidence="3">2.4.-.-</ecNumber>
    </submittedName>
</protein>
<evidence type="ECO:0000313" key="4">
    <source>
        <dbReference type="Proteomes" id="UP001249505"/>
    </source>
</evidence>
<organism evidence="3 4">
    <name type="scientific">Shewanella scandinavica</name>
    <dbReference type="NCBI Taxonomy" id="3063538"/>
    <lineage>
        <taxon>Bacteria</taxon>
        <taxon>Pseudomonadati</taxon>
        <taxon>Pseudomonadota</taxon>
        <taxon>Gammaproteobacteria</taxon>
        <taxon>Alteromonadales</taxon>
        <taxon>Shewanellaceae</taxon>
        <taxon>Shewanella</taxon>
    </lineage>
</organism>